<reference evidence="2" key="3">
    <citation type="submission" date="2015-06" db="UniProtKB">
        <authorList>
            <consortium name="EnsemblMetazoa"/>
        </authorList>
    </citation>
    <scope>IDENTIFICATION</scope>
</reference>
<evidence type="ECO:0000313" key="3">
    <source>
        <dbReference type="Proteomes" id="UP000014760"/>
    </source>
</evidence>
<dbReference type="HOGENOM" id="CLU_654254_0_0_1"/>
<sequence length="420" mass="48642">MRMSSSDSWYFHAPVVQNLEQNFENLLTNSTIMREPLAERALSAEHKNSRVVAGMVMKHPVVVQGRKLMFNGTPTLCDIHVLLHLRAVFEEMTPIFKFATIKFEDIGPFMQYYMERNNISKNPRRSLIGSYKSDGILLASPLLSWYLNHGLVVTDIQLIIEYEPAACFRNFGDQVSTARRQGDFNPDHAILAKTFKLQGNSSHGKTLENKKKHRDLKYCDESKADELINSPLFSSISHLNENVFEIESFKKKKKPLDLPIQIGLWVYNMAKLKMLQFAYDLLKNYINPADYEYCEMDTDSTYLALSGVELEDLIITEKREEFFENQHKWFPIPVCNEHRAAYIQCKIERKPWNPRPCCQARMKFDRRTPGLFKLEFKGEGIISLCSKTYYCFGEAPAKLSCKGISKRHLTFQKTDFYGCS</sequence>
<dbReference type="AlphaFoldDB" id="R7UYS0"/>
<dbReference type="Proteomes" id="UP000014760">
    <property type="component" value="Unassembled WGS sequence"/>
</dbReference>
<reference evidence="3" key="1">
    <citation type="submission" date="2012-12" db="EMBL/GenBank/DDBJ databases">
        <authorList>
            <person name="Hellsten U."/>
            <person name="Grimwood J."/>
            <person name="Chapman J.A."/>
            <person name="Shapiro H."/>
            <person name="Aerts A."/>
            <person name="Otillar R.P."/>
            <person name="Terry A.Y."/>
            <person name="Boore J.L."/>
            <person name="Simakov O."/>
            <person name="Marletaz F."/>
            <person name="Cho S.-J."/>
            <person name="Edsinger-Gonzales E."/>
            <person name="Havlak P."/>
            <person name="Kuo D.-H."/>
            <person name="Larsson T."/>
            <person name="Lv J."/>
            <person name="Arendt D."/>
            <person name="Savage R."/>
            <person name="Osoegawa K."/>
            <person name="de Jong P."/>
            <person name="Lindberg D.R."/>
            <person name="Seaver E.C."/>
            <person name="Weisblat D.A."/>
            <person name="Putnam N.H."/>
            <person name="Grigoriev I.V."/>
            <person name="Rokhsar D.S."/>
        </authorList>
    </citation>
    <scope>NUCLEOTIDE SEQUENCE</scope>
    <source>
        <strain evidence="3">I ESC-2004</strain>
    </source>
</reference>
<evidence type="ECO:0000313" key="1">
    <source>
        <dbReference type="EMBL" id="ELU09072.1"/>
    </source>
</evidence>
<evidence type="ECO:0000313" key="2">
    <source>
        <dbReference type="EnsemblMetazoa" id="CapteP207833"/>
    </source>
</evidence>
<dbReference type="EnsemblMetazoa" id="CapteT207833">
    <property type="protein sequence ID" value="CapteP207833"/>
    <property type="gene ID" value="CapteG207833"/>
</dbReference>
<protein>
    <submittedName>
        <fullName evidence="1 2">Uncharacterized protein</fullName>
    </submittedName>
</protein>
<dbReference type="EMBL" id="AMQN01021405">
    <property type="status" value="NOT_ANNOTATED_CDS"/>
    <property type="molecule type" value="Genomic_DNA"/>
</dbReference>
<dbReference type="STRING" id="283909.R7UYS0"/>
<gene>
    <name evidence="1" type="ORF">CAPTEDRAFT_207833</name>
</gene>
<dbReference type="PANTHER" id="PTHR33206:SF1">
    <property type="entry name" value="DNA-DIRECTED DNA POLYMERASE"/>
    <property type="match status" value="1"/>
</dbReference>
<proteinExistence type="predicted"/>
<dbReference type="SUPFAM" id="SSF56672">
    <property type="entry name" value="DNA/RNA polymerases"/>
    <property type="match status" value="1"/>
</dbReference>
<organism evidence="1">
    <name type="scientific">Capitella teleta</name>
    <name type="common">Polychaete worm</name>
    <dbReference type="NCBI Taxonomy" id="283909"/>
    <lineage>
        <taxon>Eukaryota</taxon>
        <taxon>Metazoa</taxon>
        <taxon>Spiralia</taxon>
        <taxon>Lophotrochozoa</taxon>
        <taxon>Annelida</taxon>
        <taxon>Polychaeta</taxon>
        <taxon>Sedentaria</taxon>
        <taxon>Scolecida</taxon>
        <taxon>Capitellidae</taxon>
        <taxon>Capitella</taxon>
    </lineage>
</organism>
<dbReference type="InterPro" id="IPR043502">
    <property type="entry name" value="DNA/RNA_pol_sf"/>
</dbReference>
<keyword evidence="3" id="KW-1185">Reference proteome</keyword>
<dbReference type="PANTHER" id="PTHR33206">
    <property type="entry name" value="PROTEIN CBG10425"/>
    <property type="match status" value="1"/>
</dbReference>
<accession>R7UYS0</accession>
<name>R7UYS0_CAPTE</name>
<dbReference type="OrthoDB" id="6153129at2759"/>
<dbReference type="OMA" id="CCKERGT"/>
<reference evidence="1 3" key="2">
    <citation type="journal article" date="2013" name="Nature">
        <title>Insights into bilaterian evolution from three spiralian genomes.</title>
        <authorList>
            <person name="Simakov O."/>
            <person name="Marletaz F."/>
            <person name="Cho S.J."/>
            <person name="Edsinger-Gonzales E."/>
            <person name="Havlak P."/>
            <person name="Hellsten U."/>
            <person name="Kuo D.H."/>
            <person name="Larsson T."/>
            <person name="Lv J."/>
            <person name="Arendt D."/>
            <person name="Savage R."/>
            <person name="Osoegawa K."/>
            <person name="de Jong P."/>
            <person name="Grimwood J."/>
            <person name="Chapman J.A."/>
            <person name="Shapiro H."/>
            <person name="Aerts A."/>
            <person name="Otillar R.P."/>
            <person name="Terry A.Y."/>
            <person name="Boore J.L."/>
            <person name="Grigoriev I.V."/>
            <person name="Lindberg D.R."/>
            <person name="Seaver E.C."/>
            <person name="Weisblat D.A."/>
            <person name="Putnam N.H."/>
            <person name="Rokhsar D.S."/>
        </authorList>
    </citation>
    <scope>NUCLEOTIDE SEQUENCE</scope>
    <source>
        <strain evidence="1 3">I ESC-2004</strain>
    </source>
</reference>
<dbReference type="EMBL" id="KB298558">
    <property type="protein sequence ID" value="ELU09072.1"/>
    <property type="molecule type" value="Genomic_DNA"/>
</dbReference>